<dbReference type="Gene3D" id="3.40.50.1700">
    <property type="entry name" value="Glycoside hydrolase family 3 C-terminal domain"/>
    <property type="match status" value="1"/>
</dbReference>
<dbReference type="InterPro" id="IPR002772">
    <property type="entry name" value="Glyco_hydro_3_C"/>
</dbReference>
<dbReference type="PANTHER" id="PTHR42715:SF10">
    <property type="entry name" value="BETA-GLUCOSIDASE"/>
    <property type="match status" value="1"/>
</dbReference>
<dbReference type="Pfam" id="PF14310">
    <property type="entry name" value="Fn3-like"/>
    <property type="match status" value="1"/>
</dbReference>
<comment type="caution">
    <text evidence="6">The sequence shown here is derived from an EMBL/GenBank/DDBJ whole genome shotgun (WGS) entry which is preliminary data.</text>
</comment>
<name>A0ABP6NG09_9ACTN</name>
<dbReference type="InterPro" id="IPR001764">
    <property type="entry name" value="Glyco_hydro_3_N"/>
</dbReference>
<dbReference type="PROSITE" id="PS00775">
    <property type="entry name" value="GLYCOSYL_HYDROL_F3"/>
    <property type="match status" value="1"/>
</dbReference>
<dbReference type="EMBL" id="BAAAUT010000034">
    <property type="protein sequence ID" value="GAA3146996.1"/>
    <property type="molecule type" value="Genomic_DNA"/>
</dbReference>
<evidence type="ECO:0000256" key="2">
    <source>
        <dbReference type="ARBA" id="ARBA00022801"/>
    </source>
</evidence>
<dbReference type="SUPFAM" id="SSF51445">
    <property type="entry name" value="(Trans)glycosidases"/>
    <property type="match status" value="1"/>
</dbReference>
<keyword evidence="7" id="KW-1185">Reference proteome</keyword>
<dbReference type="Proteomes" id="UP001500320">
    <property type="component" value="Unassembled WGS sequence"/>
</dbReference>
<gene>
    <name evidence="6" type="ORF">GCM10010466_42520</name>
</gene>
<dbReference type="RefSeq" id="WP_344862180.1">
    <property type="nucleotide sequence ID" value="NZ_BAAAUT010000034.1"/>
</dbReference>
<dbReference type="InterPro" id="IPR050288">
    <property type="entry name" value="Cellulose_deg_GH3"/>
</dbReference>
<feature type="domain" description="Fibronectin type III-like" evidence="5">
    <location>
        <begin position="580"/>
        <end position="650"/>
    </location>
</feature>
<reference evidence="7" key="1">
    <citation type="journal article" date="2019" name="Int. J. Syst. Evol. Microbiol.">
        <title>The Global Catalogue of Microorganisms (GCM) 10K type strain sequencing project: providing services to taxonomists for standard genome sequencing and annotation.</title>
        <authorList>
            <consortium name="The Broad Institute Genomics Platform"/>
            <consortium name="The Broad Institute Genome Sequencing Center for Infectious Disease"/>
            <person name="Wu L."/>
            <person name="Ma J."/>
        </authorList>
    </citation>
    <scope>NUCLEOTIDE SEQUENCE [LARGE SCALE GENOMIC DNA]</scope>
    <source>
        <strain evidence="7">JCM 9373</strain>
    </source>
</reference>
<dbReference type="SUPFAM" id="SSF52279">
    <property type="entry name" value="Beta-D-glucan exohydrolase, C-terminal domain"/>
    <property type="match status" value="1"/>
</dbReference>
<dbReference type="InterPro" id="IPR017853">
    <property type="entry name" value="GH"/>
</dbReference>
<dbReference type="GO" id="GO:0016787">
    <property type="term" value="F:hydrolase activity"/>
    <property type="evidence" value="ECO:0007669"/>
    <property type="project" value="UniProtKB-KW"/>
</dbReference>
<evidence type="ECO:0000259" key="5">
    <source>
        <dbReference type="SMART" id="SM01217"/>
    </source>
</evidence>
<dbReference type="Pfam" id="PF00933">
    <property type="entry name" value="Glyco_hydro_3"/>
    <property type="match status" value="1"/>
</dbReference>
<sequence length="749" mass="79263">MPSIDIGSLSLEQKASLLSGADMWSTHPLPEAGLPEVMLYDGPHGLRYLQDRGDTADIYGSTPSTCFPPAVAVGASWDPAVAAQIGAALGREARALGVHVVLGPGVNIKRSPLCGRNFEYYSEDPLLSGVLGAAHVRALQEEGPGASVKHFAANNQETERTRISADVDERTLREIYLPAFERVVTEARPATVMAAYNKVNGVYATQNRWLLTEVLRREWGFAGTVISDWGAVHDRVAALAAGLDLEMPGDGGAGAARIVAAVRAGELDEALVDAAVARIVELTGRVAPATGGLDVDGGHALARKLAAECVVLLKNDAEVLPLDGVTRLAVIGAFATAPRFQGGGSSRVNPTRVDAALDAIEKHAADRGQSVAYAQGFTADGSDDARALRAQAVEVASAAEVAVVFAGLSDHQESEGYDRESLDLPAEQVALIRAVAQASPRTVVVLSHGGVVSLEGWHDDVDAVLDGGLLGQAGGAALADVLFGVVNPSGRLAETIPLRLQDNPSYLNFPGEAGHVRYGEGVMVGYRYYTSAERAVRYPFGHGLSYTTFATGDLTVTATGDDTARASVTVTNTGSRAGKHVVQLYVATSAGKVRRPARELRAFTKVALEPGESRTVAFDLDRRAFAYYDITRSRWVVAPGEYRIQIGADAHRVLHESAINLIGDKGLTPLTLESTVGDWLDHPIAGPALLKKMKEHMQGMTEQEAELAAQHPDGLRMAAALPMSKLIAFTGDTFPADFLDELIRVSRAA</sequence>
<comment type="similarity">
    <text evidence="1 4">Belongs to the glycosyl hydrolase 3 family.</text>
</comment>
<evidence type="ECO:0000313" key="7">
    <source>
        <dbReference type="Proteomes" id="UP001500320"/>
    </source>
</evidence>
<keyword evidence="4" id="KW-0326">Glycosidase</keyword>
<dbReference type="PANTHER" id="PTHR42715">
    <property type="entry name" value="BETA-GLUCOSIDASE"/>
    <property type="match status" value="1"/>
</dbReference>
<dbReference type="Pfam" id="PF01915">
    <property type="entry name" value="Glyco_hydro_3_C"/>
    <property type="match status" value="1"/>
</dbReference>
<evidence type="ECO:0000256" key="3">
    <source>
        <dbReference type="ARBA" id="ARBA00023277"/>
    </source>
</evidence>
<protein>
    <submittedName>
        <fullName evidence="6">Glycoside hydrolase family 3 C-terminal domain-containing protein</fullName>
    </submittedName>
</protein>
<dbReference type="Gene3D" id="2.60.40.10">
    <property type="entry name" value="Immunoglobulins"/>
    <property type="match status" value="1"/>
</dbReference>
<dbReference type="InterPro" id="IPR019800">
    <property type="entry name" value="Glyco_hydro_3_AS"/>
</dbReference>
<keyword evidence="3" id="KW-0119">Carbohydrate metabolism</keyword>
<dbReference type="InterPro" id="IPR036962">
    <property type="entry name" value="Glyco_hydro_3_N_sf"/>
</dbReference>
<dbReference type="SMART" id="SM01217">
    <property type="entry name" value="Fn3_like"/>
    <property type="match status" value="1"/>
</dbReference>
<evidence type="ECO:0000256" key="4">
    <source>
        <dbReference type="RuleBase" id="RU361161"/>
    </source>
</evidence>
<organism evidence="6 7">
    <name type="scientific">Planomonospora alba</name>
    <dbReference type="NCBI Taxonomy" id="161354"/>
    <lineage>
        <taxon>Bacteria</taxon>
        <taxon>Bacillati</taxon>
        <taxon>Actinomycetota</taxon>
        <taxon>Actinomycetes</taxon>
        <taxon>Streptosporangiales</taxon>
        <taxon>Streptosporangiaceae</taxon>
        <taxon>Planomonospora</taxon>
    </lineage>
</organism>
<accession>A0ABP6NG09</accession>
<dbReference type="InterPro" id="IPR013783">
    <property type="entry name" value="Ig-like_fold"/>
</dbReference>
<dbReference type="Gene3D" id="3.20.20.300">
    <property type="entry name" value="Glycoside hydrolase, family 3, N-terminal domain"/>
    <property type="match status" value="1"/>
</dbReference>
<keyword evidence="2 4" id="KW-0378">Hydrolase</keyword>
<dbReference type="InterPro" id="IPR026891">
    <property type="entry name" value="Fn3-like"/>
</dbReference>
<proteinExistence type="inferred from homology"/>
<dbReference type="PRINTS" id="PR00133">
    <property type="entry name" value="GLHYDRLASE3"/>
</dbReference>
<evidence type="ECO:0000313" key="6">
    <source>
        <dbReference type="EMBL" id="GAA3146996.1"/>
    </source>
</evidence>
<evidence type="ECO:0000256" key="1">
    <source>
        <dbReference type="ARBA" id="ARBA00005336"/>
    </source>
</evidence>
<dbReference type="InterPro" id="IPR036881">
    <property type="entry name" value="Glyco_hydro_3_C_sf"/>
</dbReference>